<protein>
    <recommendedName>
        <fullName evidence="4">Disease resistance N-terminal domain-containing protein</fullName>
    </recommendedName>
</protein>
<keyword evidence="2" id="KW-0547">Nucleotide-binding</keyword>
<feature type="non-terminal residue" evidence="5">
    <location>
        <position position="1"/>
    </location>
</feature>
<keyword evidence="1" id="KW-0677">Repeat</keyword>
<feature type="domain" description="Disease resistance N-terminal" evidence="4">
    <location>
        <begin position="1"/>
        <end position="59"/>
    </location>
</feature>
<comment type="caution">
    <text evidence="5">The sequence shown here is derived from an EMBL/GenBank/DDBJ whole genome shotgun (WGS) entry which is preliminary data.</text>
</comment>
<dbReference type="Pfam" id="PF18052">
    <property type="entry name" value="Rx_N"/>
    <property type="match status" value="1"/>
</dbReference>
<keyword evidence="3" id="KW-0611">Plant defense</keyword>
<accession>A0AA38G9Q9</accession>
<evidence type="ECO:0000256" key="3">
    <source>
        <dbReference type="ARBA" id="ARBA00022821"/>
    </source>
</evidence>
<name>A0AA38G9Q9_TAXCH</name>
<evidence type="ECO:0000313" key="6">
    <source>
        <dbReference type="Proteomes" id="UP000824469"/>
    </source>
</evidence>
<evidence type="ECO:0000313" key="5">
    <source>
        <dbReference type="EMBL" id="KAH9319246.1"/>
    </source>
</evidence>
<keyword evidence="6" id="KW-1185">Reference proteome</keyword>
<dbReference type="AlphaFoldDB" id="A0AA38G9Q9"/>
<dbReference type="GO" id="GO:0006952">
    <property type="term" value="P:defense response"/>
    <property type="evidence" value="ECO:0007669"/>
    <property type="project" value="UniProtKB-KW"/>
</dbReference>
<dbReference type="Proteomes" id="UP000824469">
    <property type="component" value="Unassembled WGS sequence"/>
</dbReference>
<organism evidence="5 6">
    <name type="scientific">Taxus chinensis</name>
    <name type="common">Chinese yew</name>
    <name type="synonym">Taxus wallichiana var. chinensis</name>
    <dbReference type="NCBI Taxonomy" id="29808"/>
    <lineage>
        <taxon>Eukaryota</taxon>
        <taxon>Viridiplantae</taxon>
        <taxon>Streptophyta</taxon>
        <taxon>Embryophyta</taxon>
        <taxon>Tracheophyta</taxon>
        <taxon>Spermatophyta</taxon>
        <taxon>Pinopsida</taxon>
        <taxon>Pinidae</taxon>
        <taxon>Conifers II</taxon>
        <taxon>Cupressales</taxon>
        <taxon>Taxaceae</taxon>
        <taxon>Taxus</taxon>
    </lineage>
</organism>
<reference evidence="5 6" key="1">
    <citation type="journal article" date="2021" name="Nat. Plants">
        <title>The Taxus genome provides insights into paclitaxel biosynthesis.</title>
        <authorList>
            <person name="Xiong X."/>
            <person name="Gou J."/>
            <person name="Liao Q."/>
            <person name="Li Y."/>
            <person name="Zhou Q."/>
            <person name="Bi G."/>
            <person name="Li C."/>
            <person name="Du R."/>
            <person name="Wang X."/>
            <person name="Sun T."/>
            <person name="Guo L."/>
            <person name="Liang H."/>
            <person name="Lu P."/>
            <person name="Wu Y."/>
            <person name="Zhang Z."/>
            <person name="Ro D.K."/>
            <person name="Shang Y."/>
            <person name="Huang S."/>
            <person name="Yan J."/>
        </authorList>
    </citation>
    <scope>NUCLEOTIDE SEQUENCE [LARGE SCALE GENOMIC DNA]</scope>
    <source>
        <strain evidence="5">Ta-2019</strain>
    </source>
</reference>
<dbReference type="EMBL" id="JAHRHJ020000004">
    <property type="protein sequence ID" value="KAH9319246.1"/>
    <property type="molecule type" value="Genomic_DNA"/>
</dbReference>
<sequence length="177" mass="19907">KDFEWLNKKLIIVSTYLKDADVHSVHNKSVKGWMLDVAHIAWDAEDILQECAAESVHGNLGNTQSSCVIGCPFNYSQLFFWYKMALRIKDIRDRMRSVMEDAAELKLVSDLTHSKQPSTSTSQNVKWLRSSDLERDSRPVAIESKVEEILRLLDDPAALVIAVVGMGGAGKTFLLQN</sequence>
<feature type="non-terminal residue" evidence="5">
    <location>
        <position position="177"/>
    </location>
</feature>
<dbReference type="Gene3D" id="1.20.5.4130">
    <property type="match status" value="1"/>
</dbReference>
<evidence type="ECO:0000256" key="1">
    <source>
        <dbReference type="ARBA" id="ARBA00022737"/>
    </source>
</evidence>
<dbReference type="GO" id="GO:0000166">
    <property type="term" value="F:nucleotide binding"/>
    <property type="evidence" value="ECO:0007669"/>
    <property type="project" value="UniProtKB-KW"/>
</dbReference>
<dbReference type="PANTHER" id="PTHR19338">
    <property type="entry name" value="TRANSLOCASE OF INNER MITOCHONDRIAL MEMBRANE 13 HOMOLOG"/>
    <property type="match status" value="1"/>
</dbReference>
<evidence type="ECO:0000256" key="2">
    <source>
        <dbReference type="ARBA" id="ARBA00022741"/>
    </source>
</evidence>
<dbReference type="PANTHER" id="PTHR19338:SF73">
    <property type="entry name" value="DISEASE RESISTANCE PROTEIN RGA2-LIKE"/>
    <property type="match status" value="1"/>
</dbReference>
<proteinExistence type="predicted"/>
<evidence type="ECO:0000259" key="4">
    <source>
        <dbReference type="Pfam" id="PF18052"/>
    </source>
</evidence>
<gene>
    <name evidence="5" type="ORF">KI387_021015</name>
</gene>
<dbReference type="InterPro" id="IPR041118">
    <property type="entry name" value="Rx_N"/>
</dbReference>